<dbReference type="AlphaFoldDB" id="A0A380M9W1"/>
<gene>
    <name evidence="3" type="ORF">EBQ10_10955</name>
</gene>
<dbReference type="Pfam" id="PF01551">
    <property type="entry name" value="Peptidase_M23"/>
    <property type="match status" value="1"/>
</dbReference>
<reference evidence="3 4" key="1">
    <citation type="submission" date="2018-11" db="EMBL/GenBank/DDBJ databases">
        <title>Multidrug-resistant genes are associated with an 42-kb island TGI1 carrying a complex class 1 integron in a Trueperella pyogenes.</title>
        <authorList>
            <person name="Dong W."/>
        </authorList>
    </citation>
    <scope>NUCLEOTIDE SEQUENCE [LARGE SCALE GENOMIC DNA]</scope>
    <source>
        <strain evidence="3 4">TP4</strain>
    </source>
</reference>
<dbReference type="GO" id="GO:0004222">
    <property type="term" value="F:metalloendopeptidase activity"/>
    <property type="evidence" value="ECO:0007669"/>
    <property type="project" value="TreeGrafter"/>
</dbReference>
<dbReference type="SUPFAM" id="SSF51261">
    <property type="entry name" value="Duplicated hybrid motif"/>
    <property type="match status" value="1"/>
</dbReference>
<dbReference type="RefSeq" id="WP_024963438.1">
    <property type="nucleotide sequence ID" value="NZ_CP012649.1"/>
</dbReference>
<dbReference type="Gene3D" id="2.70.70.10">
    <property type="entry name" value="Glucose Permease (Domain IIA)"/>
    <property type="match status" value="1"/>
</dbReference>
<dbReference type="OrthoDB" id="5245088at2"/>
<organism evidence="3 4">
    <name type="scientific">Trueperella pyogenes</name>
    <dbReference type="NCBI Taxonomy" id="1661"/>
    <lineage>
        <taxon>Bacteria</taxon>
        <taxon>Bacillati</taxon>
        <taxon>Actinomycetota</taxon>
        <taxon>Actinomycetes</taxon>
        <taxon>Actinomycetales</taxon>
        <taxon>Actinomycetaceae</taxon>
        <taxon>Trueperella</taxon>
    </lineage>
</organism>
<dbReference type="InterPro" id="IPR011055">
    <property type="entry name" value="Dup_hybrid_motif"/>
</dbReference>
<dbReference type="CDD" id="cd12797">
    <property type="entry name" value="M23_peptidase"/>
    <property type="match status" value="1"/>
</dbReference>
<sequence>MKKILLALGLVSVGGALALSVPSSVPAAVSPPTITVPTVHVHYGWPSGAQVDVLRPFAPGAQNWLSGHRGVDLAIAAGQPVFAAADGRVIYAGMLNDRELVSIEHADGIRTTYEPITPTVGRGDVVSRGDLIGHVAGKHCFPQSCLHWGAKRGRDGYIDPLSLLRAPIRLYE</sequence>
<dbReference type="InterPro" id="IPR016047">
    <property type="entry name" value="M23ase_b-sheet_dom"/>
</dbReference>
<keyword evidence="1" id="KW-0732">Signal</keyword>
<evidence type="ECO:0000313" key="3">
    <source>
        <dbReference type="EMBL" id="AZR07750.1"/>
    </source>
</evidence>
<protein>
    <submittedName>
        <fullName evidence="3">M23 family metallopeptidase</fullName>
    </submittedName>
</protein>
<evidence type="ECO:0000259" key="2">
    <source>
        <dbReference type="Pfam" id="PF01551"/>
    </source>
</evidence>
<dbReference type="EMBL" id="CP033905">
    <property type="protein sequence ID" value="AZR07750.1"/>
    <property type="molecule type" value="Genomic_DNA"/>
</dbReference>
<dbReference type="PANTHER" id="PTHR21666">
    <property type="entry name" value="PEPTIDASE-RELATED"/>
    <property type="match status" value="1"/>
</dbReference>
<accession>A0A380M9W1</accession>
<dbReference type="GeneID" id="97532332"/>
<feature type="domain" description="M23ase beta-sheet core" evidence="2">
    <location>
        <begin position="67"/>
        <end position="153"/>
    </location>
</feature>
<dbReference type="InterPro" id="IPR050570">
    <property type="entry name" value="Cell_wall_metabolism_enzyme"/>
</dbReference>
<proteinExistence type="predicted"/>
<evidence type="ECO:0000313" key="4">
    <source>
        <dbReference type="Proteomes" id="UP000275951"/>
    </source>
</evidence>
<evidence type="ECO:0000256" key="1">
    <source>
        <dbReference type="ARBA" id="ARBA00022729"/>
    </source>
</evidence>
<dbReference type="Proteomes" id="UP000275951">
    <property type="component" value="Chromosome"/>
</dbReference>
<name>A0A380M9W1_9ACTO</name>
<dbReference type="PANTHER" id="PTHR21666:SF289">
    <property type="entry name" value="L-ALA--D-GLU ENDOPEPTIDASE"/>
    <property type="match status" value="1"/>
</dbReference>